<dbReference type="GO" id="GO:0008757">
    <property type="term" value="F:S-adenosylmethionine-dependent methyltransferase activity"/>
    <property type="evidence" value="ECO:0007669"/>
    <property type="project" value="InterPro"/>
</dbReference>
<dbReference type="SUPFAM" id="SSF53335">
    <property type="entry name" value="S-adenosyl-L-methionine-dependent methyltransferases"/>
    <property type="match status" value="1"/>
</dbReference>
<dbReference type="Proteomes" id="UP000005459">
    <property type="component" value="Unassembled WGS sequence"/>
</dbReference>
<accession>F9UDG2</accession>
<feature type="domain" description="Methyltransferase type 11" evidence="2">
    <location>
        <begin position="80"/>
        <end position="178"/>
    </location>
</feature>
<dbReference type="Gene3D" id="3.40.50.150">
    <property type="entry name" value="Vaccinia Virus protein VP39"/>
    <property type="match status" value="1"/>
</dbReference>
<dbReference type="PANTHER" id="PTHR44068">
    <property type="entry name" value="ZGC:194242"/>
    <property type="match status" value="1"/>
</dbReference>
<dbReference type="InterPro" id="IPR013216">
    <property type="entry name" value="Methyltransf_11"/>
</dbReference>
<keyword evidence="4" id="KW-1185">Reference proteome</keyword>
<dbReference type="PANTHER" id="PTHR44068:SF11">
    <property type="entry name" value="GERANYL DIPHOSPHATE 2-C-METHYLTRANSFERASE"/>
    <property type="match status" value="1"/>
</dbReference>
<gene>
    <name evidence="3" type="ORF">ThimaDRAFT_2965</name>
</gene>
<dbReference type="EMBL" id="AFWV01000009">
    <property type="protein sequence ID" value="EGV17906.1"/>
    <property type="molecule type" value="Genomic_DNA"/>
</dbReference>
<evidence type="ECO:0000256" key="1">
    <source>
        <dbReference type="ARBA" id="ARBA00022679"/>
    </source>
</evidence>
<dbReference type="InterPro" id="IPR050447">
    <property type="entry name" value="Erg6_SMT_methyltransf"/>
</dbReference>
<protein>
    <submittedName>
        <fullName evidence="3">Methyltransferase type 11</fullName>
    </submittedName>
</protein>
<evidence type="ECO:0000313" key="4">
    <source>
        <dbReference type="Proteomes" id="UP000005459"/>
    </source>
</evidence>
<keyword evidence="3" id="KW-0489">Methyltransferase</keyword>
<dbReference type="OrthoDB" id="529208at2"/>
<dbReference type="InterPro" id="IPR029063">
    <property type="entry name" value="SAM-dependent_MTases_sf"/>
</dbReference>
<name>F9UDG2_9GAMM</name>
<dbReference type="GO" id="GO:0032259">
    <property type="term" value="P:methylation"/>
    <property type="evidence" value="ECO:0007669"/>
    <property type="project" value="UniProtKB-KW"/>
</dbReference>
<keyword evidence="1 3" id="KW-0808">Transferase</keyword>
<reference evidence="3 4" key="1">
    <citation type="submission" date="2011-06" db="EMBL/GenBank/DDBJ databases">
        <title>The draft genome of Thiocapsa marina 5811.</title>
        <authorList>
            <consortium name="US DOE Joint Genome Institute (JGI-PGF)"/>
            <person name="Lucas S."/>
            <person name="Han J."/>
            <person name="Cheng J.-F."/>
            <person name="Goodwin L."/>
            <person name="Pitluck S."/>
            <person name="Peters L."/>
            <person name="Land M.L."/>
            <person name="Hauser L."/>
            <person name="Vogl K."/>
            <person name="Liu Z."/>
            <person name="Imhoff J."/>
            <person name="Thiel V."/>
            <person name="Frigaard N.-U."/>
            <person name="Bryant D."/>
            <person name="Woyke T.J."/>
        </authorList>
    </citation>
    <scope>NUCLEOTIDE SEQUENCE [LARGE SCALE GENOMIC DNA]</scope>
    <source>
        <strain evidence="3 4">5811</strain>
    </source>
</reference>
<dbReference type="eggNOG" id="COG2226">
    <property type="taxonomic scope" value="Bacteria"/>
</dbReference>
<organism evidence="3 4">
    <name type="scientific">Thiocapsa marina 5811</name>
    <dbReference type="NCBI Taxonomy" id="768671"/>
    <lineage>
        <taxon>Bacteria</taxon>
        <taxon>Pseudomonadati</taxon>
        <taxon>Pseudomonadota</taxon>
        <taxon>Gammaproteobacteria</taxon>
        <taxon>Chromatiales</taxon>
        <taxon>Chromatiaceae</taxon>
        <taxon>Thiocapsa</taxon>
    </lineage>
</organism>
<dbReference type="RefSeq" id="WP_007193837.1">
    <property type="nucleotide sequence ID" value="NZ_AFWV01000009.1"/>
</dbReference>
<dbReference type="STRING" id="768671.ThimaDRAFT_2965"/>
<evidence type="ECO:0000259" key="2">
    <source>
        <dbReference type="Pfam" id="PF08241"/>
    </source>
</evidence>
<sequence length="296" mass="33280">MSTARPFRRHLAYLDWLYNPFKSWDVTRVYDLLSTDVATENGLYLNLGYWSAEQSLDEACQALAALVAERAAMGPGDRVLDVGFGFADQDIYWLRTYAPDHIQGLNITASQVAVARGRVKDLGLEELIDLREGSATDMPLPSNSVDTVVALECAFHFETRERFFEEALRVLRPGGRLVTADIIPMPLAEDWRARLKQRWSWGLVASKFAIPAENVYTREIYADKLRACGFADVEVASIRDRVYTPLHDYLSRHPETLDRLHPATRLPARLALGMSAESVYGGLDYVLSAASKPRLL</sequence>
<proteinExistence type="predicted"/>
<evidence type="ECO:0000313" key="3">
    <source>
        <dbReference type="EMBL" id="EGV17906.1"/>
    </source>
</evidence>
<dbReference type="CDD" id="cd02440">
    <property type="entry name" value="AdoMet_MTases"/>
    <property type="match status" value="1"/>
</dbReference>
<dbReference type="AlphaFoldDB" id="F9UDG2"/>
<dbReference type="Pfam" id="PF08241">
    <property type="entry name" value="Methyltransf_11"/>
    <property type="match status" value="1"/>
</dbReference>